<keyword evidence="4" id="KW-1185">Reference proteome</keyword>
<dbReference type="OrthoDB" id="9801061at2"/>
<evidence type="ECO:0000313" key="3">
    <source>
        <dbReference type="EMBL" id="TSJ45876.1"/>
    </source>
</evidence>
<comment type="caution">
    <text evidence="3">The sequence shown here is derived from an EMBL/GenBank/DDBJ whole genome shotgun (WGS) entry which is preliminary data.</text>
</comment>
<dbReference type="InterPro" id="IPR048502">
    <property type="entry name" value="NamZ_N"/>
</dbReference>
<organism evidence="3 4">
    <name type="scientific">Fluviicola chungangensis</name>
    <dbReference type="NCBI Taxonomy" id="2597671"/>
    <lineage>
        <taxon>Bacteria</taxon>
        <taxon>Pseudomonadati</taxon>
        <taxon>Bacteroidota</taxon>
        <taxon>Flavobacteriia</taxon>
        <taxon>Flavobacteriales</taxon>
        <taxon>Crocinitomicaceae</taxon>
        <taxon>Fluviicola</taxon>
    </lineage>
</organism>
<dbReference type="PANTHER" id="PTHR42915:SF1">
    <property type="entry name" value="PEPTIDOGLYCAN BETA-N-ACETYLMURAMIDASE NAMZ"/>
    <property type="match status" value="1"/>
</dbReference>
<dbReference type="InterPro" id="IPR008302">
    <property type="entry name" value="NamZ"/>
</dbReference>
<name>A0A556N119_9FLAO</name>
<protein>
    <submittedName>
        <fullName evidence="3">DUF1343 domain-containing protein</fullName>
    </submittedName>
</protein>
<dbReference type="PIRSF" id="PIRSF016719">
    <property type="entry name" value="UCP016719"/>
    <property type="match status" value="1"/>
</dbReference>
<accession>A0A556N119</accession>
<evidence type="ECO:0000313" key="4">
    <source>
        <dbReference type="Proteomes" id="UP000316008"/>
    </source>
</evidence>
<dbReference type="Gene3D" id="3.90.1150.140">
    <property type="match status" value="1"/>
</dbReference>
<sequence>MKSIILLFLVSCTLNKKSLPTVTTDKNLDKTKEYPVIQPIDDEIRYDAYGIEKMPNLQLGNARMDLYLDSLRGKRIAIVANQSSLLGTIHLVDTLLSLGIQIQKVFAPEHGFRGTADAGEKVWSHTDPVTGLPIISLYGSNKKPRADQLWDVDLVLFDIQDVGVRFYTYISTLHYVMEACAENNKTLIVLDRPNPNAHYVDGPVLEKDQTSFIGMHPVPIVYGMTIGEYALMINGEFWLQNNVTCQMYIVPCRNYTHKTKFEIAIPPSPNLRTDLAINLYPSLCLFEATTVSVGRGTERPFELYGHPNFRNSGFTFVPMPTTGAKDPLWQNRTCNGYDLRASQNKRMYEINLNWLINARDQLGDSLDFINQRNFFDRLAGTTQLRAQLKAGLKAKEIKETWKTGIQAFLKIRQKYLIYR</sequence>
<evidence type="ECO:0000259" key="1">
    <source>
        <dbReference type="Pfam" id="PF07075"/>
    </source>
</evidence>
<dbReference type="InterPro" id="IPR048503">
    <property type="entry name" value="NamZ_C"/>
</dbReference>
<dbReference type="Proteomes" id="UP000316008">
    <property type="component" value="Unassembled WGS sequence"/>
</dbReference>
<dbReference type="AlphaFoldDB" id="A0A556N119"/>
<dbReference type="PANTHER" id="PTHR42915">
    <property type="entry name" value="HYPOTHETICAL 460 KDA PROTEIN IN FEUA-SIGW INTERGENIC REGION [PRECURSOR]"/>
    <property type="match status" value="1"/>
</dbReference>
<gene>
    <name evidence="3" type="ORF">FO442_07370</name>
</gene>
<dbReference type="Pfam" id="PF20732">
    <property type="entry name" value="NamZ_C"/>
    <property type="match status" value="1"/>
</dbReference>
<proteinExistence type="predicted"/>
<dbReference type="EMBL" id="VLPL01000003">
    <property type="protein sequence ID" value="TSJ45876.1"/>
    <property type="molecule type" value="Genomic_DNA"/>
</dbReference>
<evidence type="ECO:0000259" key="2">
    <source>
        <dbReference type="Pfam" id="PF20732"/>
    </source>
</evidence>
<dbReference type="Gene3D" id="3.40.50.12170">
    <property type="entry name" value="Uncharacterised protein PF07075, DUF1343"/>
    <property type="match status" value="1"/>
</dbReference>
<reference evidence="3 4" key="1">
    <citation type="submission" date="2019-07" db="EMBL/GenBank/DDBJ databases">
        <authorList>
            <person name="Huq M.A."/>
        </authorList>
    </citation>
    <scope>NUCLEOTIDE SEQUENCE [LARGE SCALE GENOMIC DNA]</scope>
    <source>
        <strain evidence="3 4">MAH-3</strain>
    </source>
</reference>
<feature type="domain" description="Peptidoglycan beta-N-acetylmuramidase NamZ N-terminal" evidence="1">
    <location>
        <begin position="76"/>
        <end position="273"/>
    </location>
</feature>
<feature type="domain" description="Peptidoglycan beta-N-acetylmuramidase NamZ C-terminal" evidence="2">
    <location>
        <begin position="279"/>
        <end position="418"/>
    </location>
</feature>
<dbReference type="GO" id="GO:0033922">
    <property type="term" value="F:peptidoglycan beta-N-acetylmuramidase activity"/>
    <property type="evidence" value="ECO:0007669"/>
    <property type="project" value="InterPro"/>
</dbReference>
<dbReference type="Pfam" id="PF07075">
    <property type="entry name" value="NamZ_N"/>
    <property type="match status" value="1"/>
</dbReference>